<name>A0A2Z2NMA2_9GAMM</name>
<dbReference type="InterPro" id="IPR036374">
    <property type="entry name" value="OxRdtase_Mopterin-bd_sf"/>
</dbReference>
<gene>
    <name evidence="3" type="ORF">IMCC3135_12420</name>
</gene>
<dbReference type="InterPro" id="IPR000572">
    <property type="entry name" value="OxRdtase_Mopterin-bd_dom"/>
</dbReference>
<feature type="signal peptide" evidence="1">
    <location>
        <begin position="1"/>
        <end position="25"/>
    </location>
</feature>
<protein>
    <recommendedName>
        <fullName evidence="2">Oxidoreductase molybdopterin-binding domain-containing protein</fullName>
    </recommendedName>
</protein>
<feature type="domain" description="Oxidoreductase molybdopterin-binding" evidence="2">
    <location>
        <begin position="78"/>
        <end position="145"/>
    </location>
</feature>
<dbReference type="AlphaFoldDB" id="A0A2Z2NMA2"/>
<keyword evidence="1" id="KW-0732">Signal</keyword>
<dbReference type="EMBL" id="CP018632">
    <property type="protein sequence ID" value="ASJ72572.1"/>
    <property type="molecule type" value="Genomic_DNA"/>
</dbReference>
<evidence type="ECO:0000259" key="2">
    <source>
        <dbReference type="Pfam" id="PF00174"/>
    </source>
</evidence>
<dbReference type="SUPFAM" id="SSF56524">
    <property type="entry name" value="Oxidoreductase molybdopterin-binding domain"/>
    <property type="match status" value="1"/>
</dbReference>
<accession>A0A2Z2NMA2</accession>
<dbReference type="Pfam" id="PF00174">
    <property type="entry name" value="Oxidored_molyb"/>
    <property type="match status" value="1"/>
</dbReference>
<dbReference type="KEGG" id="gai:IMCC3135_12420"/>
<proteinExistence type="predicted"/>
<evidence type="ECO:0000313" key="4">
    <source>
        <dbReference type="Proteomes" id="UP000250079"/>
    </source>
</evidence>
<keyword evidence="4" id="KW-1185">Reference proteome</keyword>
<dbReference type="Gene3D" id="3.90.420.10">
    <property type="entry name" value="Oxidoreductase, molybdopterin-binding domain"/>
    <property type="match status" value="1"/>
</dbReference>
<evidence type="ECO:0000256" key="1">
    <source>
        <dbReference type="SAM" id="SignalP"/>
    </source>
</evidence>
<evidence type="ECO:0000313" key="3">
    <source>
        <dbReference type="EMBL" id="ASJ72572.1"/>
    </source>
</evidence>
<reference evidence="3 4" key="1">
    <citation type="submission" date="2016-12" db="EMBL/GenBank/DDBJ databases">
        <authorList>
            <person name="Song W.-J."/>
            <person name="Kurnit D.M."/>
        </authorList>
    </citation>
    <scope>NUCLEOTIDE SEQUENCE [LARGE SCALE GENOMIC DNA]</scope>
    <source>
        <strain evidence="3 4">IMCC3135</strain>
    </source>
</reference>
<dbReference type="Proteomes" id="UP000250079">
    <property type="component" value="Chromosome"/>
</dbReference>
<sequence>MGYMSKTGIGILCIQMIAFLPMAQAGELPAPSSAVVLTITGPLEHPNVGDELQLDMDTLESLPATRFTTLTPWHDEPQQFTGVRLSTLLKSIDSTSNQFVAVGLDDYKFTVADLDFNEYPVIIAYRHNGEPISVRNLGPLRIIMPYSEFPELRTQINESRSVWQLVKMELL</sequence>
<feature type="chain" id="PRO_5016395180" description="Oxidoreductase molybdopterin-binding domain-containing protein" evidence="1">
    <location>
        <begin position="26"/>
        <end position="171"/>
    </location>
</feature>
<organism evidence="3 4">
    <name type="scientific">Granulosicoccus antarcticus IMCC3135</name>
    <dbReference type="NCBI Taxonomy" id="1192854"/>
    <lineage>
        <taxon>Bacteria</taxon>
        <taxon>Pseudomonadati</taxon>
        <taxon>Pseudomonadota</taxon>
        <taxon>Gammaproteobacteria</taxon>
        <taxon>Chromatiales</taxon>
        <taxon>Granulosicoccaceae</taxon>
        <taxon>Granulosicoccus</taxon>
    </lineage>
</organism>